<reference evidence="1 2" key="1">
    <citation type="journal article" date="2019" name="Sci. Rep.">
        <title>Orb-weaving spider Araneus ventricosus genome elucidates the spidroin gene catalogue.</title>
        <authorList>
            <person name="Kono N."/>
            <person name="Nakamura H."/>
            <person name="Ohtoshi R."/>
            <person name="Moran D.A.P."/>
            <person name="Shinohara A."/>
            <person name="Yoshida Y."/>
            <person name="Fujiwara M."/>
            <person name="Mori M."/>
            <person name="Tomita M."/>
            <person name="Arakawa K."/>
        </authorList>
    </citation>
    <scope>NUCLEOTIDE SEQUENCE [LARGE SCALE GENOMIC DNA]</scope>
</reference>
<comment type="caution">
    <text evidence="1">The sequence shown here is derived from an EMBL/GenBank/DDBJ whole genome shotgun (WGS) entry which is preliminary data.</text>
</comment>
<organism evidence="1 2">
    <name type="scientific">Araneus ventricosus</name>
    <name type="common">Orbweaver spider</name>
    <name type="synonym">Epeira ventricosa</name>
    <dbReference type="NCBI Taxonomy" id="182803"/>
    <lineage>
        <taxon>Eukaryota</taxon>
        <taxon>Metazoa</taxon>
        <taxon>Ecdysozoa</taxon>
        <taxon>Arthropoda</taxon>
        <taxon>Chelicerata</taxon>
        <taxon>Arachnida</taxon>
        <taxon>Araneae</taxon>
        <taxon>Araneomorphae</taxon>
        <taxon>Entelegynae</taxon>
        <taxon>Araneoidea</taxon>
        <taxon>Araneidae</taxon>
        <taxon>Araneus</taxon>
    </lineage>
</organism>
<accession>A0A4Y2VTR7</accession>
<keyword evidence="2" id="KW-1185">Reference proteome</keyword>
<dbReference type="Proteomes" id="UP000499080">
    <property type="component" value="Unassembled WGS sequence"/>
</dbReference>
<sequence>MLGNYGNPIYPLVDKKKSQPTETMTALLKPRMRPLVSCQGHTRQDGNSPASNTELQICAVLRSRTDRLSVDRICPKFDRNLQIMYQVHIPHFIPVSLIVLELSCSQT</sequence>
<dbReference type="AlphaFoldDB" id="A0A4Y2VTR7"/>
<dbReference type="EMBL" id="BGPR01050251">
    <property type="protein sequence ID" value="GBO27270.1"/>
    <property type="molecule type" value="Genomic_DNA"/>
</dbReference>
<proteinExistence type="predicted"/>
<gene>
    <name evidence="1" type="ORF">AVEN_264620_1</name>
</gene>
<evidence type="ECO:0000313" key="1">
    <source>
        <dbReference type="EMBL" id="GBO27270.1"/>
    </source>
</evidence>
<protein>
    <submittedName>
        <fullName evidence="1">Uncharacterized protein</fullName>
    </submittedName>
</protein>
<evidence type="ECO:0000313" key="2">
    <source>
        <dbReference type="Proteomes" id="UP000499080"/>
    </source>
</evidence>
<name>A0A4Y2VTR7_ARAVE</name>